<organism evidence="1">
    <name type="scientific">Arundo donax</name>
    <name type="common">Giant reed</name>
    <name type="synonym">Donax arundinaceus</name>
    <dbReference type="NCBI Taxonomy" id="35708"/>
    <lineage>
        <taxon>Eukaryota</taxon>
        <taxon>Viridiplantae</taxon>
        <taxon>Streptophyta</taxon>
        <taxon>Embryophyta</taxon>
        <taxon>Tracheophyta</taxon>
        <taxon>Spermatophyta</taxon>
        <taxon>Magnoliopsida</taxon>
        <taxon>Liliopsida</taxon>
        <taxon>Poales</taxon>
        <taxon>Poaceae</taxon>
        <taxon>PACMAD clade</taxon>
        <taxon>Arundinoideae</taxon>
        <taxon>Arundineae</taxon>
        <taxon>Arundo</taxon>
    </lineage>
</organism>
<sequence length="85" mass="9508">MKTTLALHHICLSPWSKRMDIIFSLLKLRLNNETSCLTASSLEMLHRCGCNCLFSLASRCFPANEVTLSCKPKGEVLPNLQGSKR</sequence>
<accession>A0A0A9F5V7</accession>
<reference evidence="1" key="1">
    <citation type="submission" date="2014-09" db="EMBL/GenBank/DDBJ databases">
        <authorList>
            <person name="Magalhaes I.L.F."/>
            <person name="Oliveira U."/>
            <person name="Santos F.R."/>
            <person name="Vidigal T.H.D.A."/>
            <person name="Brescovit A.D."/>
            <person name="Santos A.J."/>
        </authorList>
    </citation>
    <scope>NUCLEOTIDE SEQUENCE</scope>
    <source>
        <tissue evidence="1">Shoot tissue taken approximately 20 cm above the soil surface</tissue>
    </source>
</reference>
<protein>
    <submittedName>
        <fullName evidence="1">Uncharacterized protein</fullName>
    </submittedName>
</protein>
<proteinExistence type="predicted"/>
<name>A0A0A9F5V7_ARUDO</name>
<evidence type="ECO:0000313" key="1">
    <source>
        <dbReference type="EMBL" id="JAE03628.1"/>
    </source>
</evidence>
<dbReference type="AlphaFoldDB" id="A0A0A9F5V7"/>
<dbReference type="EMBL" id="GBRH01194268">
    <property type="protein sequence ID" value="JAE03628.1"/>
    <property type="molecule type" value="Transcribed_RNA"/>
</dbReference>
<reference evidence="1" key="2">
    <citation type="journal article" date="2015" name="Data Brief">
        <title>Shoot transcriptome of the giant reed, Arundo donax.</title>
        <authorList>
            <person name="Barrero R.A."/>
            <person name="Guerrero F.D."/>
            <person name="Moolhuijzen P."/>
            <person name="Goolsby J.A."/>
            <person name="Tidwell J."/>
            <person name="Bellgard S.E."/>
            <person name="Bellgard M.I."/>
        </authorList>
    </citation>
    <scope>NUCLEOTIDE SEQUENCE</scope>
    <source>
        <tissue evidence="1">Shoot tissue taken approximately 20 cm above the soil surface</tissue>
    </source>
</reference>